<evidence type="ECO:0000256" key="8">
    <source>
        <dbReference type="ARBA" id="ARBA00022737"/>
    </source>
</evidence>
<evidence type="ECO:0000256" key="13">
    <source>
        <dbReference type="ARBA" id="ARBA00045085"/>
    </source>
</evidence>
<dbReference type="Gene3D" id="2.80.10.50">
    <property type="match status" value="1"/>
</dbReference>
<comment type="catalytic activity">
    <reaction evidence="14 15">
        <text>a di-trans,poly-cis-dolichyl beta-D-mannosyl phosphate + L-seryl-[protein] = 3-O-(alpha-D-mannosyl)-L-seryl-[protein] + a di-trans,poly-cis-dolichyl phosphate + H(+)</text>
        <dbReference type="Rhea" id="RHEA:17377"/>
        <dbReference type="Rhea" id="RHEA-COMP:9863"/>
        <dbReference type="Rhea" id="RHEA-COMP:13546"/>
        <dbReference type="Rhea" id="RHEA-COMP:19498"/>
        <dbReference type="Rhea" id="RHEA-COMP:19501"/>
        <dbReference type="ChEBI" id="CHEBI:15378"/>
        <dbReference type="ChEBI" id="CHEBI:29999"/>
        <dbReference type="ChEBI" id="CHEBI:57683"/>
        <dbReference type="ChEBI" id="CHEBI:58211"/>
        <dbReference type="ChEBI" id="CHEBI:137321"/>
        <dbReference type="EC" id="2.4.1.109"/>
    </reaction>
</comment>
<dbReference type="InterPro" id="IPR027005">
    <property type="entry name" value="PMT-like"/>
</dbReference>
<feature type="compositionally biased region" description="Basic and acidic residues" evidence="16">
    <location>
        <begin position="900"/>
        <end position="915"/>
    </location>
</feature>
<evidence type="ECO:0000256" key="15">
    <source>
        <dbReference type="RuleBase" id="RU367007"/>
    </source>
</evidence>
<feature type="transmembrane region" description="Helical" evidence="15">
    <location>
        <begin position="109"/>
        <end position="127"/>
    </location>
</feature>
<comment type="function">
    <text evidence="15">Transfers mannose from Dol-P-mannose to Ser or Thr residues on proteins.</text>
</comment>
<accession>A0A9P4R966</accession>
<dbReference type="Pfam" id="PF02815">
    <property type="entry name" value="MIR"/>
    <property type="match status" value="1"/>
</dbReference>
<feature type="compositionally biased region" description="Basic and acidic residues" evidence="16">
    <location>
        <begin position="929"/>
        <end position="945"/>
    </location>
</feature>
<dbReference type="PROSITE" id="PS50919">
    <property type="entry name" value="MIR"/>
    <property type="match status" value="3"/>
</dbReference>
<feature type="transmembrane region" description="Helical" evidence="15">
    <location>
        <begin position="725"/>
        <end position="743"/>
    </location>
</feature>
<dbReference type="InterPro" id="IPR032421">
    <property type="entry name" value="PMT_4TMC"/>
</dbReference>
<keyword evidence="5 15" id="KW-0328">Glycosyltransferase</keyword>
<keyword evidence="6 15" id="KW-0808">Transferase</keyword>
<evidence type="ECO:0000256" key="6">
    <source>
        <dbReference type="ARBA" id="ARBA00022679"/>
    </source>
</evidence>
<feature type="transmembrane region" description="Helical" evidence="15">
    <location>
        <begin position="690"/>
        <end position="713"/>
    </location>
</feature>
<comment type="caution">
    <text evidence="18">The sequence shown here is derived from an EMBL/GenBank/DDBJ whole genome shotgun (WGS) entry which is preliminary data.</text>
</comment>
<feature type="transmembrane region" description="Helical" evidence="15">
    <location>
        <begin position="147"/>
        <end position="169"/>
    </location>
</feature>
<feature type="transmembrane region" description="Helical" evidence="15">
    <location>
        <begin position="618"/>
        <end position="639"/>
    </location>
</feature>
<comment type="similarity">
    <text evidence="3 15">Belongs to the glycosyltransferase 39 family.</text>
</comment>
<comment type="catalytic activity">
    <reaction evidence="13 15">
        <text>a di-trans,poly-cis-dolichyl beta-D-mannosyl phosphate + L-threonyl-[protein] = 3-O-(alpha-D-mannosyl)-L-threonyl-[protein] + a di-trans,poly-cis-dolichyl phosphate + H(+)</text>
        <dbReference type="Rhea" id="RHEA:53396"/>
        <dbReference type="Rhea" id="RHEA-COMP:11060"/>
        <dbReference type="Rhea" id="RHEA-COMP:13547"/>
        <dbReference type="Rhea" id="RHEA-COMP:19498"/>
        <dbReference type="Rhea" id="RHEA-COMP:19501"/>
        <dbReference type="ChEBI" id="CHEBI:15378"/>
        <dbReference type="ChEBI" id="CHEBI:30013"/>
        <dbReference type="ChEBI" id="CHEBI:57683"/>
        <dbReference type="ChEBI" id="CHEBI:58211"/>
        <dbReference type="ChEBI" id="CHEBI:137323"/>
        <dbReference type="EC" id="2.4.1.109"/>
    </reaction>
</comment>
<name>A0A9P4R966_9PLEO</name>
<evidence type="ECO:0000313" key="18">
    <source>
        <dbReference type="EMBL" id="KAF2741369.1"/>
    </source>
</evidence>
<dbReference type="GO" id="GO:0004169">
    <property type="term" value="F:dolichyl-phosphate-mannose-protein mannosyltransferase activity"/>
    <property type="evidence" value="ECO:0007669"/>
    <property type="project" value="UniProtKB-UniRule"/>
</dbReference>
<dbReference type="PANTHER" id="PTHR10050">
    <property type="entry name" value="DOLICHYL-PHOSPHATE-MANNOSE--PROTEIN MANNOSYLTRANSFERASE"/>
    <property type="match status" value="1"/>
</dbReference>
<dbReference type="InterPro" id="IPR003342">
    <property type="entry name" value="ArnT-like_N"/>
</dbReference>
<organism evidence="18 19">
    <name type="scientific">Polyplosphaeria fusca</name>
    <dbReference type="NCBI Taxonomy" id="682080"/>
    <lineage>
        <taxon>Eukaryota</taxon>
        <taxon>Fungi</taxon>
        <taxon>Dikarya</taxon>
        <taxon>Ascomycota</taxon>
        <taxon>Pezizomycotina</taxon>
        <taxon>Dothideomycetes</taxon>
        <taxon>Pleosporomycetidae</taxon>
        <taxon>Pleosporales</taxon>
        <taxon>Tetraplosphaeriaceae</taxon>
        <taxon>Polyplosphaeria</taxon>
    </lineage>
</organism>
<evidence type="ECO:0000256" key="7">
    <source>
        <dbReference type="ARBA" id="ARBA00022692"/>
    </source>
</evidence>
<dbReference type="SMART" id="SM00472">
    <property type="entry name" value="MIR"/>
    <property type="match status" value="3"/>
</dbReference>
<keyword evidence="10 15" id="KW-1133">Transmembrane helix</keyword>
<keyword evidence="8" id="KW-0677">Repeat</keyword>
<feature type="transmembrane region" description="Helical" evidence="15">
    <location>
        <begin position="260"/>
        <end position="278"/>
    </location>
</feature>
<protein>
    <recommendedName>
        <fullName evidence="4 15">Dolichyl-phosphate-mannose--protein mannosyltransferase</fullName>
        <ecNumber evidence="4 15">2.4.1.109</ecNumber>
    </recommendedName>
</protein>
<feature type="region of interest" description="Disordered" evidence="16">
    <location>
        <begin position="1"/>
        <end position="38"/>
    </location>
</feature>
<dbReference type="OrthoDB" id="292747at2759"/>
<sequence length="956" mass="107252">MANRAAPNTHLAEKKDARRSGKSPSRSPAPNGRRQEKAHKITSYASEGVTDHDIFNLPSGDWQLLGLLTLVAAVVRLFRLYQPSSVVFDEVHFGGFASKYIKGRFFMDVHPPLAKMLITLAGWLAGFNGEFDFKDIGKDYVEPGVPYVAMRLLPALCGIATIPTMFLTLKATGCRTMTATLGAALVIFDNALVTQSRLILLDSPLVIFTAITALAWASFANQHEQGPSKAFEPSWWFWLAATGVGLGATVSVKWVGLFTIAWVGSLTILQLWVLLGDTKNVTPRLWFKHFFARLFCLVVIPVSFYIAMFGIHFICLVNPGDGDGFMSSEFQATLNSKGMQDVPADIAYGSRVSIRHHNTQGGYLHSHSHMYPTGSKQQQITLYPHKDENNIFILENQTLPEVLDGPKPESPKAWDTMGPIHIEDGAVIKLYHVTTDRRLHSHDVRAPVTEADWQNEVSAYGYEGFEGDANDLFRIEIVKSMSDGAEAKKRLRTIQSKFRLVHLMTGCVLFSHKVKLPDWAYEQQEVTCARGGTLPNSIWYVEANAHPLLKDDAEKVNYRNPGFFGKFWELQKVMWRTNAGLVESHAWDSRPPSWPILRRGINFWGKHHRQIYLIGNPVIWWSSTAIIGLYIAVKGLAVLRWQRGFKDYSNVTFKRFDYEVGSTILGWAFHYFPFYLMARQLFLHHYLPALYFAIIALCQTFDFVSYRFTALGLNKYPKLGHSSAVAFLAVVITVFMIYAPLAYGNPWTKGQCNSVKVFNTWDWDCNNFFESYVEYEKEETAPAISAPSSAAPPPPVQPVVPQQQQQEKKPDAPLVSDKPAPPPPESKKDLPIVSKEERIEYRDENGRVLNDEEVAALQGKVSFKTRYETRTRIIDAEGNEIHEALVDAREDQAGVAPPHPDVEGRNPETKEKGEAEASDSPPTVEAGEDEKKEKSVEGQRGEPKPASEAQPATDQK</sequence>
<dbReference type="InterPro" id="IPR016093">
    <property type="entry name" value="MIR_motif"/>
</dbReference>
<feature type="region of interest" description="Disordered" evidence="16">
    <location>
        <begin position="884"/>
        <end position="956"/>
    </location>
</feature>
<keyword evidence="19" id="KW-1185">Reference proteome</keyword>
<evidence type="ECO:0000256" key="14">
    <source>
        <dbReference type="ARBA" id="ARBA00045102"/>
    </source>
</evidence>
<evidence type="ECO:0000256" key="9">
    <source>
        <dbReference type="ARBA" id="ARBA00022824"/>
    </source>
</evidence>
<feature type="domain" description="MIR" evidence="17">
    <location>
        <begin position="488"/>
        <end position="544"/>
    </location>
</feature>
<evidence type="ECO:0000256" key="10">
    <source>
        <dbReference type="ARBA" id="ARBA00022989"/>
    </source>
</evidence>
<evidence type="ECO:0000256" key="12">
    <source>
        <dbReference type="ARBA" id="ARBA00023180"/>
    </source>
</evidence>
<keyword evidence="12" id="KW-0325">Glycoprotein</keyword>
<comment type="subcellular location">
    <subcellularLocation>
        <location evidence="1 15">Endoplasmic reticulum membrane</location>
        <topology evidence="1 15">Multi-pass membrane protein</topology>
    </subcellularLocation>
</comment>
<proteinExistence type="inferred from homology"/>
<dbReference type="SUPFAM" id="SSF82109">
    <property type="entry name" value="MIR domain"/>
    <property type="match status" value="1"/>
</dbReference>
<evidence type="ECO:0000256" key="4">
    <source>
        <dbReference type="ARBA" id="ARBA00012839"/>
    </source>
</evidence>
<feature type="region of interest" description="Disordered" evidence="16">
    <location>
        <begin position="783"/>
        <end position="838"/>
    </location>
</feature>
<dbReference type="FunFam" id="2.80.10.50:FF:000034">
    <property type="entry name" value="Dolichyl-phosphate-mannose-protein mannosyltransferase 1"/>
    <property type="match status" value="1"/>
</dbReference>
<dbReference type="EC" id="2.4.1.109" evidence="4 15"/>
<gene>
    <name evidence="18" type="ORF">EJ04DRAFT_422691</name>
</gene>
<reference evidence="18" key="1">
    <citation type="journal article" date="2020" name="Stud. Mycol.">
        <title>101 Dothideomycetes genomes: a test case for predicting lifestyles and emergence of pathogens.</title>
        <authorList>
            <person name="Haridas S."/>
            <person name="Albert R."/>
            <person name="Binder M."/>
            <person name="Bloem J."/>
            <person name="Labutti K."/>
            <person name="Salamov A."/>
            <person name="Andreopoulos B."/>
            <person name="Baker S."/>
            <person name="Barry K."/>
            <person name="Bills G."/>
            <person name="Bluhm B."/>
            <person name="Cannon C."/>
            <person name="Castanera R."/>
            <person name="Culley D."/>
            <person name="Daum C."/>
            <person name="Ezra D."/>
            <person name="Gonzalez J."/>
            <person name="Henrissat B."/>
            <person name="Kuo A."/>
            <person name="Liang C."/>
            <person name="Lipzen A."/>
            <person name="Lutzoni F."/>
            <person name="Magnuson J."/>
            <person name="Mondo S."/>
            <person name="Nolan M."/>
            <person name="Ohm R."/>
            <person name="Pangilinan J."/>
            <person name="Park H.-J."/>
            <person name="Ramirez L."/>
            <person name="Alfaro M."/>
            <person name="Sun H."/>
            <person name="Tritt A."/>
            <person name="Yoshinaga Y."/>
            <person name="Zwiers L.-H."/>
            <person name="Turgeon B."/>
            <person name="Goodwin S."/>
            <person name="Spatafora J."/>
            <person name="Crous P."/>
            <person name="Grigoriev I."/>
        </authorList>
    </citation>
    <scope>NUCLEOTIDE SEQUENCE</scope>
    <source>
        <strain evidence="18">CBS 125425</strain>
    </source>
</reference>
<keyword evidence="11 15" id="KW-0472">Membrane</keyword>
<feature type="domain" description="MIR" evidence="17">
    <location>
        <begin position="419"/>
        <end position="478"/>
    </location>
</feature>
<keyword evidence="9 15" id="KW-0256">Endoplasmic reticulum</keyword>
<evidence type="ECO:0000256" key="1">
    <source>
        <dbReference type="ARBA" id="ARBA00004477"/>
    </source>
</evidence>
<dbReference type="CDD" id="cd23283">
    <property type="entry name" value="beta-trefoil_MIR_PMT1-like"/>
    <property type="match status" value="1"/>
</dbReference>
<evidence type="ECO:0000256" key="2">
    <source>
        <dbReference type="ARBA" id="ARBA00004922"/>
    </source>
</evidence>
<evidence type="ECO:0000256" key="11">
    <source>
        <dbReference type="ARBA" id="ARBA00023136"/>
    </source>
</evidence>
<dbReference type="GO" id="GO:0031502">
    <property type="term" value="C:dolichyl-phosphate-mannose-protein mannosyltransferase complex"/>
    <property type="evidence" value="ECO:0007669"/>
    <property type="project" value="UniProtKB-ARBA"/>
</dbReference>
<keyword evidence="7 15" id="KW-0812">Transmembrane</keyword>
<dbReference type="Pfam" id="PF02366">
    <property type="entry name" value="PMT"/>
    <property type="match status" value="1"/>
</dbReference>
<dbReference type="Pfam" id="PF16192">
    <property type="entry name" value="PMT_4TMC"/>
    <property type="match status" value="1"/>
</dbReference>
<feature type="transmembrane region" description="Helical" evidence="15">
    <location>
        <begin position="235"/>
        <end position="254"/>
    </location>
</feature>
<dbReference type="InterPro" id="IPR036300">
    <property type="entry name" value="MIR_dom_sf"/>
</dbReference>
<feature type="domain" description="MIR" evidence="17">
    <location>
        <begin position="343"/>
        <end position="397"/>
    </location>
</feature>
<evidence type="ECO:0000256" key="5">
    <source>
        <dbReference type="ARBA" id="ARBA00022676"/>
    </source>
</evidence>
<dbReference type="AlphaFoldDB" id="A0A9P4R966"/>
<evidence type="ECO:0000256" key="3">
    <source>
        <dbReference type="ARBA" id="ARBA00007222"/>
    </source>
</evidence>
<feature type="transmembrane region" description="Helical" evidence="15">
    <location>
        <begin position="660"/>
        <end position="678"/>
    </location>
</feature>
<feature type="transmembrane region" description="Helical" evidence="15">
    <location>
        <begin position="290"/>
        <end position="314"/>
    </location>
</feature>
<evidence type="ECO:0000256" key="16">
    <source>
        <dbReference type="SAM" id="MobiDB-lite"/>
    </source>
</evidence>
<dbReference type="Proteomes" id="UP000799444">
    <property type="component" value="Unassembled WGS sequence"/>
</dbReference>
<feature type="compositionally biased region" description="Basic and acidic residues" evidence="16">
    <location>
        <begin position="825"/>
        <end position="838"/>
    </location>
</feature>
<evidence type="ECO:0000259" key="17">
    <source>
        <dbReference type="PROSITE" id="PS50919"/>
    </source>
</evidence>
<dbReference type="PANTHER" id="PTHR10050:SF50">
    <property type="entry name" value="DOLICHYL-PHOSPHATE-MANNOSE--PROTEIN MANNOSYLTRANSFERASE 1-RELATED"/>
    <property type="match status" value="1"/>
</dbReference>
<comment type="pathway">
    <text evidence="2 15">Protein modification; protein glycosylation.</text>
</comment>
<feature type="transmembrane region" description="Helical" evidence="15">
    <location>
        <begin position="205"/>
        <end position="223"/>
    </location>
</feature>
<dbReference type="EMBL" id="ML996097">
    <property type="protein sequence ID" value="KAF2741369.1"/>
    <property type="molecule type" value="Genomic_DNA"/>
</dbReference>
<evidence type="ECO:0000313" key="19">
    <source>
        <dbReference type="Proteomes" id="UP000799444"/>
    </source>
</evidence>